<proteinExistence type="predicted"/>
<sequence length="338" mass="37060">MSRGYWRSVQDEVEEAFAAAETRGMCLCVKSDRTKRLLDRRAEAGTVVAPFPHVYARDSYWRSLSPGAQALQVVRAAAALHPAWVFCGTSAAIAHGLQVSEPEPSVVHILDTKGGKGHQSKHVARHRLHADDSEKFEVVAGVKATPLDRTIADCLRTISMPEGLAVADSALRDYGLSREDLAGFVQAQPRARGSRQALQTIGWADGRSENGGESVARGIMIELGFCVPELQVLVEDPSHPGCEFRVDYVWEAGVARPIFGELDGAAKYADRSSAGEKISGKALLAERRRESRLTLCNASIMRFSFEEAKNRPFFKALLERYGVPRRAVPAEMPRDFAV</sequence>
<organism evidence="1 2">
    <name type="scientific">Tractidigestivibacter montrealensis</name>
    <dbReference type="NCBI Taxonomy" id="2972466"/>
    <lineage>
        <taxon>Bacteria</taxon>
        <taxon>Bacillati</taxon>
        <taxon>Actinomycetota</taxon>
        <taxon>Coriobacteriia</taxon>
        <taxon>Coriobacteriales</taxon>
        <taxon>Atopobiaceae</taxon>
        <taxon>Tractidigestivibacter</taxon>
    </lineage>
</organism>
<dbReference type="EMBL" id="JANSKA010000001">
    <property type="protein sequence ID" value="MCR9035938.1"/>
    <property type="molecule type" value="Genomic_DNA"/>
</dbReference>
<accession>A0ABT1Z6U1</accession>
<gene>
    <name evidence="1" type="ORF">NVS32_03130</name>
</gene>
<keyword evidence="2" id="KW-1185">Reference proteome</keyword>
<evidence type="ECO:0008006" key="3">
    <source>
        <dbReference type="Google" id="ProtNLM"/>
    </source>
</evidence>
<evidence type="ECO:0000313" key="1">
    <source>
        <dbReference type="EMBL" id="MCR9035938.1"/>
    </source>
</evidence>
<protein>
    <recommendedName>
        <fullName evidence="3">Transcriptional regulator, AbiEi antitoxin, Type IV TA system</fullName>
    </recommendedName>
</protein>
<reference evidence="1 2" key="1">
    <citation type="submission" date="2022-08" db="EMBL/GenBank/DDBJ databases">
        <title>Tractidigestivibacter montrealensis type strain KD21.</title>
        <authorList>
            <person name="Diop K."/>
            <person name="Richard C."/>
            <person name="Routy B."/>
        </authorList>
    </citation>
    <scope>NUCLEOTIDE SEQUENCE [LARGE SCALE GENOMIC DNA]</scope>
    <source>
        <strain evidence="1 2">KD21</strain>
    </source>
</reference>
<dbReference type="Proteomes" id="UP001204320">
    <property type="component" value="Unassembled WGS sequence"/>
</dbReference>
<dbReference type="RefSeq" id="WP_258498603.1">
    <property type="nucleotide sequence ID" value="NZ_JANSKA010000001.1"/>
</dbReference>
<comment type="caution">
    <text evidence="1">The sequence shown here is derived from an EMBL/GenBank/DDBJ whole genome shotgun (WGS) entry which is preliminary data.</text>
</comment>
<name>A0ABT1Z6U1_9ACTN</name>
<evidence type="ECO:0000313" key="2">
    <source>
        <dbReference type="Proteomes" id="UP001204320"/>
    </source>
</evidence>